<keyword evidence="2 5" id="KW-0808">Transferase</keyword>
<dbReference type="Gene3D" id="3.30.420.40">
    <property type="match status" value="1"/>
</dbReference>
<evidence type="ECO:0000259" key="4">
    <source>
        <dbReference type="Pfam" id="PF02782"/>
    </source>
</evidence>
<dbReference type="EC" id="2.7.1.5" evidence="5"/>
<sequence>MGQWIMQECRREWARAGYSFSWKEIDAQTARAKPFAAVIDPDDPPFFSAGEMCRKIVSYCERTGQTPPETPGEFARCVYESLALKYRWALEWLQRLKGQRIDTLNITGGGIGNTLLCQMTADVLNRRVITGPAEGSAMGNALMQAVALGELKDITEARQVVRRSVELQAYEPHHSQQWEDAYGRLRNDMEMKQA</sequence>
<proteinExistence type="inferred from homology"/>
<evidence type="ECO:0000313" key="5">
    <source>
        <dbReference type="EMBL" id="MPM91655.1"/>
    </source>
</evidence>
<dbReference type="PANTHER" id="PTHR10196">
    <property type="entry name" value="SUGAR KINASE"/>
    <property type="match status" value="1"/>
</dbReference>
<dbReference type="SUPFAM" id="SSF53067">
    <property type="entry name" value="Actin-like ATPase domain"/>
    <property type="match status" value="1"/>
</dbReference>
<dbReference type="GO" id="GO:0004370">
    <property type="term" value="F:glycerol kinase activity"/>
    <property type="evidence" value="ECO:0007669"/>
    <property type="project" value="TreeGrafter"/>
</dbReference>
<dbReference type="Pfam" id="PF02782">
    <property type="entry name" value="FGGY_C"/>
    <property type="match status" value="1"/>
</dbReference>
<dbReference type="GO" id="GO:0019301">
    <property type="term" value="P:rhamnose catabolic process"/>
    <property type="evidence" value="ECO:0007669"/>
    <property type="project" value="TreeGrafter"/>
</dbReference>
<name>A0A645DQV6_9ZZZZ</name>
<accession>A0A645DQV6</accession>
<evidence type="ECO:0000256" key="2">
    <source>
        <dbReference type="ARBA" id="ARBA00022679"/>
    </source>
</evidence>
<dbReference type="EMBL" id="VSSQ01038687">
    <property type="protein sequence ID" value="MPM91655.1"/>
    <property type="molecule type" value="Genomic_DNA"/>
</dbReference>
<gene>
    <name evidence="5" type="primary">rhaB_9</name>
    <name evidence="5" type="ORF">SDC9_138786</name>
</gene>
<comment type="caution">
    <text evidence="5">The sequence shown here is derived from an EMBL/GenBank/DDBJ whole genome shotgun (WGS) entry which is preliminary data.</text>
</comment>
<feature type="domain" description="Carbohydrate kinase FGGY C-terminal" evidence="4">
    <location>
        <begin position="3"/>
        <end position="148"/>
    </location>
</feature>
<dbReference type="GO" id="GO:0006071">
    <property type="term" value="P:glycerol metabolic process"/>
    <property type="evidence" value="ECO:0007669"/>
    <property type="project" value="TreeGrafter"/>
</dbReference>
<evidence type="ECO:0000256" key="1">
    <source>
        <dbReference type="ARBA" id="ARBA00009156"/>
    </source>
</evidence>
<reference evidence="5" key="1">
    <citation type="submission" date="2019-08" db="EMBL/GenBank/DDBJ databases">
        <authorList>
            <person name="Kucharzyk K."/>
            <person name="Murdoch R.W."/>
            <person name="Higgins S."/>
            <person name="Loffler F."/>
        </authorList>
    </citation>
    <scope>NUCLEOTIDE SEQUENCE</scope>
</reference>
<keyword evidence="3 5" id="KW-0418">Kinase</keyword>
<dbReference type="InterPro" id="IPR018485">
    <property type="entry name" value="FGGY_C"/>
</dbReference>
<protein>
    <submittedName>
        <fullName evidence="5">Rhamnulokinase</fullName>
        <ecNumber evidence="5">2.7.1.5</ecNumber>
    </submittedName>
</protein>
<evidence type="ECO:0000256" key="3">
    <source>
        <dbReference type="ARBA" id="ARBA00022777"/>
    </source>
</evidence>
<dbReference type="GO" id="GO:0008993">
    <property type="term" value="F:rhamnulokinase activity"/>
    <property type="evidence" value="ECO:0007669"/>
    <property type="project" value="UniProtKB-EC"/>
</dbReference>
<organism evidence="5">
    <name type="scientific">bioreactor metagenome</name>
    <dbReference type="NCBI Taxonomy" id="1076179"/>
    <lineage>
        <taxon>unclassified sequences</taxon>
        <taxon>metagenomes</taxon>
        <taxon>ecological metagenomes</taxon>
    </lineage>
</organism>
<dbReference type="PANTHER" id="PTHR10196:SF93">
    <property type="entry name" value="L-RHAMNULOKINASE"/>
    <property type="match status" value="1"/>
</dbReference>
<dbReference type="InterPro" id="IPR043129">
    <property type="entry name" value="ATPase_NBD"/>
</dbReference>
<dbReference type="AlphaFoldDB" id="A0A645DQV6"/>
<dbReference type="GO" id="GO:0005829">
    <property type="term" value="C:cytosol"/>
    <property type="evidence" value="ECO:0007669"/>
    <property type="project" value="TreeGrafter"/>
</dbReference>
<comment type="similarity">
    <text evidence="1">Belongs to the FGGY kinase family.</text>
</comment>